<dbReference type="Proteomes" id="UP000693946">
    <property type="component" value="Linkage Group LG6"/>
</dbReference>
<evidence type="ECO:0000313" key="6">
    <source>
        <dbReference type="EMBL" id="KAG7485283.1"/>
    </source>
</evidence>
<dbReference type="GO" id="GO:0006325">
    <property type="term" value="P:chromatin organization"/>
    <property type="evidence" value="ECO:0007669"/>
    <property type="project" value="TreeGrafter"/>
</dbReference>
<keyword evidence="2" id="KW-0597">Phosphoprotein</keyword>
<dbReference type="GO" id="GO:0005634">
    <property type="term" value="C:nucleus"/>
    <property type="evidence" value="ECO:0007669"/>
    <property type="project" value="TreeGrafter"/>
</dbReference>
<sequence>MAESRRIPLTTLSCDLPSSSVQTQKCPSWTGVLPGEDNRPDRTANTDTVRLVLTLSEADEQSFPEFSYSQLIENKIKHSNNKVPLSKFEEEKRETDEIASITRKLEAKYGGKAEKKKDRIQDLIDIGYGYDDEDSFIDNSEAYDEFVPAAITTKFGGFYINSGVLQFRQVSDSETENFTTEQTILELSKKRKVNDGQEKPKKKRCKEDEAMNTNMEARLSTLSDNGLNDEMKRKKKKRVVGTLSVTSMLKKFQREKEKERQRMEKANQKVAVIPRVPTIPLCPADAAGGGGSGMTDPLLSLIGSINDHALIQAASTVDFDIDLVSLLDATEETLSPKLVPQPATETQLIQPKTNNPNDAQARPSNTKTNYSPKIQPEQPQPQSEASSCSSHQCVPLPEGLTPGLEEAVKKLMMAVKTSEGESKLKFFTPEINSILLDVELQCREHGGPLRSKLYTHLSSFLPCSRDTLLKRIKKLLLTRMEEPPDMEDSVQKLSEAIGKAMPEQIACYQANCQAYEQLKASKATEEATEGKLSEDNVEEKGVTRGGPKKVFRWNEEIRECLCDVLRAKMDKYEKERSESQEVEEYLKTLLDSEVKPLWPKGWMLSRTLMRESRKLLGSFASLPGKKARPDKKQSSTIGTSGVPPLEVQVPQKTDDISVEGSSISMFIPPDATTKEAAAPLIKSEGTTVAAASSTPISTQPPLSASAAPSHSPLELLADQALARGQPLMVPQGILAAAIIKYKLSGQHWNGFGVNMKSPPPPPQSSPVGFPECRECLTILSSSYHDRSDAHLPTMRALHTKMDWTHDEIIINRNNQLMLINLPVCGHSRNKIFCLSFNCFR</sequence>
<gene>
    <name evidence="6" type="ORF">JOB18_006883</name>
</gene>
<comment type="similarity">
    <text evidence="1">Belongs to the ubinuclein family.</text>
</comment>
<feature type="region of interest" description="Disordered" evidence="3">
    <location>
        <begin position="620"/>
        <end position="647"/>
    </location>
</feature>
<dbReference type="PANTHER" id="PTHR21669">
    <property type="entry name" value="CAPZ-INTERACTING PROTEIN AND RELATED PROTEINS"/>
    <property type="match status" value="1"/>
</dbReference>
<dbReference type="InterPro" id="IPR014840">
    <property type="entry name" value="HRD"/>
</dbReference>
<feature type="compositionally biased region" description="Polar residues" evidence="3">
    <location>
        <begin position="343"/>
        <end position="370"/>
    </location>
</feature>
<dbReference type="Pfam" id="PF08729">
    <property type="entry name" value="HUN"/>
    <property type="match status" value="1"/>
</dbReference>
<evidence type="ECO:0000313" key="7">
    <source>
        <dbReference type="Proteomes" id="UP000693946"/>
    </source>
</evidence>
<comment type="caution">
    <text evidence="6">The sequence shown here is derived from an EMBL/GenBank/DDBJ whole genome shotgun (WGS) entry which is preliminary data.</text>
</comment>
<evidence type="ECO:0000259" key="5">
    <source>
        <dbReference type="Pfam" id="PF14075"/>
    </source>
</evidence>
<accession>A0AAV6Q9R2</accession>
<feature type="domain" description="Hpc2-related" evidence="4">
    <location>
        <begin position="115"/>
        <end position="166"/>
    </location>
</feature>
<dbReference type="InterPro" id="IPR026947">
    <property type="entry name" value="UBN_middle_dom"/>
</dbReference>
<evidence type="ECO:0008006" key="8">
    <source>
        <dbReference type="Google" id="ProtNLM"/>
    </source>
</evidence>
<keyword evidence="7" id="KW-1185">Reference proteome</keyword>
<name>A0AAV6Q9R2_SOLSE</name>
<dbReference type="Pfam" id="PF14075">
    <property type="entry name" value="UBN_AB"/>
    <property type="match status" value="1"/>
</dbReference>
<evidence type="ECO:0000256" key="2">
    <source>
        <dbReference type="ARBA" id="ARBA00022553"/>
    </source>
</evidence>
<reference evidence="6 7" key="1">
    <citation type="journal article" date="2021" name="Sci. Rep.">
        <title>Chromosome anchoring in Senegalese sole (Solea senegalensis) reveals sex-associated markers and genome rearrangements in flatfish.</title>
        <authorList>
            <person name="Guerrero-Cozar I."/>
            <person name="Gomez-Garrido J."/>
            <person name="Berbel C."/>
            <person name="Martinez-Blanch J.F."/>
            <person name="Alioto T."/>
            <person name="Claros M.G."/>
            <person name="Gagnaire P.A."/>
            <person name="Manchado M."/>
        </authorList>
    </citation>
    <scope>NUCLEOTIDE SEQUENCE [LARGE SCALE GENOMIC DNA]</scope>
    <source>
        <strain evidence="6">Sse05_10M</strain>
    </source>
</reference>
<evidence type="ECO:0000256" key="1">
    <source>
        <dbReference type="ARBA" id="ARBA00009911"/>
    </source>
</evidence>
<dbReference type="EMBL" id="JAGKHQ010000018">
    <property type="protein sequence ID" value="KAG7485283.1"/>
    <property type="molecule type" value="Genomic_DNA"/>
</dbReference>
<evidence type="ECO:0000259" key="4">
    <source>
        <dbReference type="Pfam" id="PF08729"/>
    </source>
</evidence>
<feature type="domain" description="Ubinuclein middle" evidence="5">
    <location>
        <begin position="396"/>
        <end position="610"/>
    </location>
</feature>
<dbReference type="PANTHER" id="PTHR21669:SF12">
    <property type="entry name" value="UBINUCLEIN-1"/>
    <property type="match status" value="1"/>
</dbReference>
<proteinExistence type="inferred from homology"/>
<organism evidence="6 7">
    <name type="scientific">Solea senegalensis</name>
    <name type="common">Senegalese sole</name>
    <dbReference type="NCBI Taxonomy" id="28829"/>
    <lineage>
        <taxon>Eukaryota</taxon>
        <taxon>Metazoa</taxon>
        <taxon>Chordata</taxon>
        <taxon>Craniata</taxon>
        <taxon>Vertebrata</taxon>
        <taxon>Euteleostomi</taxon>
        <taxon>Actinopterygii</taxon>
        <taxon>Neopterygii</taxon>
        <taxon>Teleostei</taxon>
        <taxon>Neoteleostei</taxon>
        <taxon>Acanthomorphata</taxon>
        <taxon>Carangaria</taxon>
        <taxon>Pleuronectiformes</taxon>
        <taxon>Pleuronectoidei</taxon>
        <taxon>Soleidae</taxon>
        <taxon>Solea</taxon>
    </lineage>
</organism>
<protein>
    <recommendedName>
        <fullName evidence="8">Ubinuclein 1</fullName>
    </recommendedName>
</protein>
<evidence type="ECO:0000256" key="3">
    <source>
        <dbReference type="SAM" id="MobiDB-lite"/>
    </source>
</evidence>
<dbReference type="AlphaFoldDB" id="A0AAV6Q9R2"/>
<feature type="compositionally biased region" description="Low complexity" evidence="3">
    <location>
        <begin position="371"/>
        <end position="390"/>
    </location>
</feature>
<feature type="region of interest" description="Disordered" evidence="3">
    <location>
        <begin position="337"/>
        <end position="394"/>
    </location>
</feature>